<evidence type="ECO:0000259" key="4">
    <source>
        <dbReference type="SMART" id="SM00382"/>
    </source>
</evidence>
<evidence type="ECO:0000256" key="3">
    <source>
        <dbReference type="SAM" id="MobiDB-lite"/>
    </source>
</evidence>
<feature type="compositionally biased region" description="Low complexity" evidence="3">
    <location>
        <begin position="815"/>
        <end position="830"/>
    </location>
</feature>
<organism evidence="5 6">
    <name type="scientific">Burkholderia vietnamiensis (strain G4 / LMG 22486)</name>
    <name type="common">Burkholderia cepacia (strain R1808)</name>
    <dbReference type="NCBI Taxonomy" id="269482"/>
    <lineage>
        <taxon>Bacteria</taxon>
        <taxon>Pseudomonadati</taxon>
        <taxon>Pseudomonadota</taxon>
        <taxon>Betaproteobacteria</taxon>
        <taxon>Burkholderiales</taxon>
        <taxon>Burkholderiaceae</taxon>
        <taxon>Burkholderia</taxon>
        <taxon>Burkholderia cepacia complex</taxon>
    </lineage>
</organism>
<name>A4JFN0_BURVG</name>
<dbReference type="InterPro" id="IPR027785">
    <property type="entry name" value="UvrD-like_helicase_C"/>
</dbReference>
<dbReference type="InterPro" id="IPR027417">
    <property type="entry name" value="P-loop_NTPase"/>
</dbReference>
<dbReference type="Pfam" id="PF13538">
    <property type="entry name" value="UvrD_C_2"/>
    <property type="match status" value="1"/>
</dbReference>
<dbReference type="AlphaFoldDB" id="A4JFN0"/>
<dbReference type="HOGENOM" id="CLU_007524_0_3_4"/>
<feature type="domain" description="AAA+ ATPase" evidence="4">
    <location>
        <begin position="311"/>
        <end position="556"/>
    </location>
</feature>
<evidence type="ECO:0000256" key="1">
    <source>
        <dbReference type="ARBA" id="ARBA00022741"/>
    </source>
</evidence>
<dbReference type="GO" id="GO:0003678">
    <property type="term" value="F:DNA helicase activity"/>
    <property type="evidence" value="ECO:0007669"/>
    <property type="project" value="UniProtKB-ARBA"/>
</dbReference>
<dbReference type="Pfam" id="PF18335">
    <property type="entry name" value="SH3_13"/>
    <property type="match status" value="1"/>
</dbReference>
<dbReference type="Pfam" id="PF13604">
    <property type="entry name" value="AAA_30"/>
    <property type="match status" value="1"/>
</dbReference>
<keyword evidence="1" id="KW-0547">Nucleotide-binding</keyword>
<evidence type="ECO:0000313" key="6">
    <source>
        <dbReference type="Proteomes" id="UP000002287"/>
    </source>
</evidence>
<dbReference type="InterPro" id="IPR029493">
    <property type="entry name" value="RecD2-like_HHH"/>
</dbReference>
<proteinExistence type="predicted"/>
<feature type="compositionally biased region" description="Polar residues" evidence="3">
    <location>
        <begin position="794"/>
        <end position="813"/>
    </location>
</feature>
<dbReference type="SUPFAM" id="SSF52540">
    <property type="entry name" value="P-loop containing nucleoside triphosphate hydrolases"/>
    <property type="match status" value="2"/>
</dbReference>
<dbReference type="InterPro" id="IPR050534">
    <property type="entry name" value="Coronavir_polyprotein_1ab"/>
</dbReference>
<keyword evidence="2" id="KW-0067">ATP-binding</keyword>
<reference evidence="6" key="1">
    <citation type="submission" date="2007-03" db="EMBL/GenBank/DDBJ databases">
        <title>Complete sequence of chromosome 1 of Burkholderia vietnamiensis G4.</title>
        <authorList>
            <consortium name="US DOE Joint Genome Institute"/>
            <person name="Copeland A."/>
            <person name="Lucas S."/>
            <person name="Lapidus A."/>
            <person name="Barry K."/>
            <person name="Detter J.C."/>
            <person name="Glavina del Rio T."/>
            <person name="Hammon N."/>
            <person name="Israni S."/>
            <person name="Dalin E."/>
            <person name="Tice H."/>
            <person name="Pitluck S."/>
            <person name="Chain P."/>
            <person name="Malfatti S."/>
            <person name="Shin M."/>
            <person name="Vergez L."/>
            <person name="Schmutz J."/>
            <person name="Larimer F."/>
            <person name="Land M."/>
            <person name="Hauser L."/>
            <person name="Kyrpides N."/>
            <person name="Tiedje J."/>
            <person name="Richardson P."/>
        </authorList>
    </citation>
    <scope>NUCLEOTIDE SEQUENCE [LARGE SCALE GENOMIC DNA]</scope>
    <source>
        <strain evidence="6">G4 / LMG 22486</strain>
    </source>
</reference>
<dbReference type="PANTHER" id="PTHR43788">
    <property type="entry name" value="DNA2/NAM7 HELICASE FAMILY MEMBER"/>
    <property type="match status" value="1"/>
</dbReference>
<sequence>MPPPERANAPGYGSGNAHSQEPSKAFDPHPGFVGANLTAAQAKKLLSGGCFPSCTPTLASSLVEWFGGRVFDRIFLNDPKAYEICGPRWEDLNRAVVEKHELLPLMNWMSELGANATTIGRAIEWAVDAENENAGEGPAVYFDAVLKDPHLLTEAPGIGFFKADDLALRAGVATASEQRQLACARAALTEACDNAGGGARLGDVEQKVCHFLGANGAMGAPEARGRAPTALHMARQKGLLKDATDEQGRPMVFSADFFDAEEQCAHILLRMAKDQSPYHALDRKQALADAQEITGLKLLEQQQQAVEVLFEGRVAIISGKPGAGKTTLLKCVAPILEKDGRAVHYAAPTGKAAKRMRQSIERPTSTIHRMLGLGRGGAKARPDDENPLKTASAVVIDEASMLDAKLTLAILRSIGPKTLLVLVGDPGQLPSIRAGKVLADLMDSNAFPTARLTNVVRQGAQSDIVKVARAIDSGESPDFTLHPDSPPERKKSDCVFLEEPNAQRLGDRIANMLRNAQVDAKMDPLRDAQVIAASNVGPTGAVALNATLQAAFNPPEPNKPELHVKRTVKGVDQSFALRFGDKVMQTSNEASKALFDGPSDRSKPLEEKGIFNGDVGYIVAMDRVSMWVQFDNGHAHFSNDEARKSLTLSYANTVHKFQGSESPLIFFAMHESTPKPLLTRNLAYTAITRARTKCIVIGSERRLNEAAGRDALATRHTRLKGLLSGAIAPVSAPKDVVAIFASKAVERALAPNAPGADAVRSTAPVAQSSAAPASASQVSHVVATEAIGQAANPVASQSRAGQATNAIASPDATQSERASAPSQPRASAADPVDDDAAFAAFAAYAGMGAGRGVRGMRA</sequence>
<dbReference type="InterPro" id="IPR003593">
    <property type="entry name" value="AAA+_ATPase"/>
</dbReference>
<feature type="region of interest" description="Disordered" evidence="3">
    <location>
        <begin position="1"/>
        <end position="30"/>
    </location>
</feature>
<protein>
    <submittedName>
        <fullName evidence="5">AAA ATPase</fullName>
    </submittedName>
</protein>
<dbReference type="InterPro" id="IPR041451">
    <property type="entry name" value="RecD2_SH13"/>
</dbReference>
<dbReference type="EMBL" id="CP000614">
    <property type="protein sequence ID" value="ABO55083.1"/>
    <property type="molecule type" value="Genomic_DNA"/>
</dbReference>
<dbReference type="PANTHER" id="PTHR43788:SF6">
    <property type="entry name" value="DNA HELICASE B"/>
    <property type="match status" value="1"/>
</dbReference>
<dbReference type="eggNOG" id="COG0507">
    <property type="taxonomic scope" value="Bacteria"/>
</dbReference>
<dbReference type="CDD" id="cd17933">
    <property type="entry name" value="DEXSc_RecD-like"/>
    <property type="match status" value="1"/>
</dbReference>
<dbReference type="Gene3D" id="2.30.30.940">
    <property type="match status" value="1"/>
</dbReference>
<dbReference type="Pfam" id="PF14490">
    <property type="entry name" value="HHH_RecD2"/>
    <property type="match status" value="1"/>
</dbReference>
<dbReference type="SMART" id="SM00382">
    <property type="entry name" value="AAA"/>
    <property type="match status" value="1"/>
</dbReference>
<feature type="region of interest" description="Disordered" evidence="3">
    <location>
        <begin position="793"/>
        <end position="831"/>
    </location>
</feature>
<accession>A4JFN0</accession>
<dbReference type="KEGG" id="bvi:Bcep1808_2081"/>
<dbReference type="Proteomes" id="UP000002287">
    <property type="component" value="Chromosome 1"/>
</dbReference>
<dbReference type="Gene3D" id="1.10.10.2220">
    <property type="match status" value="1"/>
</dbReference>
<evidence type="ECO:0000313" key="5">
    <source>
        <dbReference type="EMBL" id="ABO55083.1"/>
    </source>
</evidence>
<dbReference type="CDD" id="cd18809">
    <property type="entry name" value="SF1_C_RecD"/>
    <property type="match status" value="1"/>
</dbReference>
<evidence type="ECO:0000256" key="2">
    <source>
        <dbReference type="ARBA" id="ARBA00022840"/>
    </source>
</evidence>
<gene>
    <name evidence="5" type="ordered locus">Bcep1808_2081</name>
</gene>
<dbReference type="Gene3D" id="3.40.50.300">
    <property type="entry name" value="P-loop containing nucleotide triphosphate hydrolases"/>
    <property type="match status" value="2"/>
</dbReference>
<dbReference type="GO" id="GO:0005524">
    <property type="term" value="F:ATP binding"/>
    <property type="evidence" value="ECO:0007669"/>
    <property type="project" value="UniProtKB-KW"/>
</dbReference>